<name>A0ACC3YLQ2_COLTU</name>
<keyword evidence="2" id="KW-1185">Reference proteome</keyword>
<comment type="caution">
    <text evidence="1">The sequence shown here is derived from an EMBL/GenBank/DDBJ whole genome shotgun (WGS) entry which is preliminary data.</text>
</comment>
<dbReference type="EMBL" id="VUJX02000008">
    <property type="protein sequence ID" value="KAL0932828.1"/>
    <property type="molecule type" value="Genomic_DNA"/>
</dbReference>
<reference evidence="1 2" key="1">
    <citation type="journal article" date="2020" name="Phytopathology">
        <title>Genome Sequence Resources of Colletotrichum truncatum, C. plurivorum, C. musicola, and C. sojae: Four Species Pathogenic to Soybean (Glycine max).</title>
        <authorList>
            <person name="Rogerio F."/>
            <person name="Boufleur T.R."/>
            <person name="Ciampi-Guillardi M."/>
            <person name="Sukno S.A."/>
            <person name="Thon M.R."/>
            <person name="Massola Junior N.S."/>
            <person name="Baroncelli R."/>
        </authorList>
    </citation>
    <scope>NUCLEOTIDE SEQUENCE [LARGE SCALE GENOMIC DNA]</scope>
    <source>
        <strain evidence="1 2">CMES1059</strain>
    </source>
</reference>
<accession>A0ACC3YLQ2</accession>
<sequence length="1140" mass="128874">MIDLFASAIAKLHQKVPHVILQEDYDSFYAGSYSSSCKNIDQARDLLISMGKEKKYRGKFHRFFEGLNRLLEPLRILKDALDTLCQVEGTFCLVWGSMKLLIEIAKEVSQVPVLVSEGIEKLVGLFPTWETYSEILSEANNIRLRLQEPLVEIYVEYLTFCILASKLAKNKIKTTLQHITLRMLKYEAMYRESYTNHLLLVGSSKEKFFNSIQEALQAIGLPQRLDQEPRLKLFGLHDWLLNSRDWLLLIDNARSECVEGIRQLLASDTQGHVILTTQSQSVATNLFGRSNSFPLEKMEPNDAVQVFISAASLDQTDSNLELGQEIVNHMGMMPQAIEQAGSYIRVNGITLKTFLERYQNMPDEILRWDDGSDIEASKSATHRFAIAKHFKLVLSELEVSHPDALMMLRFYSLLEPELIPLLDSWQRADLTPELPPFTVSSPRKDNAGQGILQFLTCCLRRTSKPKKEGERALWMHDLTKKMTRSSIPPHDDEKWLIAGINALFHLMPVGDSTDEERAWVNLCIPQAMTLVRQAESINLELQKYGSFLALCALCNLHHGSWALSKQQYEIVRPLYERHLGLEHHRTINLLKDLAWAARLSGEMKSSETYFQKVLELREKTLGPNSPDTLETLNDLATTIERAGKLKQAELMFQKLYDRYNSSIGPEGVRTLAAAHNLATCLHNQGRLAKAEEMYKTALATSRGAEDTGTLKTLSNYAATLDHDGRFDEAKTVYDEALTKFVKAFGVNHLLTLRLRGNMACLLKQQGKFDQAEKLMGSCLETVHRIYGPDSFEAIADLYSLGEVLQVKGELCKAVEAYQETLRRSSGEMATHPVVFRFIDSLGAAEREMGHLEVANEKAKDAYSKFESLLGWDDPYTLMAANDYAEVIHADGRYKEAWDLYTRCQDSFETLLGREHPHVAMVMNNMGRLCWVLNDDDPMRLFTEAKEILATRLGANHFCTLTVNLNIARTKAMSGDFDGAVRLASETQIALKSHMGDEHPLTLASNIVLGIICASRGDTTSLTKAKYHLLAAIQTNKHDKHPLGANVFLSFGLLILVLKRLPNSSVDIINLLADSKSFKDGQLSPFHIHPRGKISFEQLCNMDTDSFDFSHYIPLSIGETTKLRWGRKTCWREMESAKLHV</sequence>
<proteinExistence type="predicted"/>
<gene>
    <name evidence="1" type="ORF">CTRU02_211791</name>
</gene>
<evidence type="ECO:0000313" key="1">
    <source>
        <dbReference type="EMBL" id="KAL0932828.1"/>
    </source>
</evidence>
<dbReference type="Proteomes" id="UP000805649">
    <property type="component" value="Unassembled WGS sequence"/>
</dbReference>
<organism evidence="1 2">
    <name type="scientific">Colletotrichum truncatum</name>
    <name type="common">Anthracnose fungus</name>
    <name type="synonym">Colletotrichum capsici</name>
    <dbReference type="NCBI Taxonomy" id="5467"/>
    <lineage>
        <taxon>Eukaryota</taxon>
        <taxon>Fungi</taxon>
        <taxon>Dikarya</taxon>
        <taxon>Ascomycota</taxon>
        <taxon>Pezizomycotina</taxon>
        <taxon>Sordariomycetes</taxon>
        <taxon>Hypocreomycetidae</taxon>
        <taxon>Glomerellales</taxon>
        <taxon>Glomerellaceae</taxon>
        <taxon>Colletotrichum</taxon>
        <taxon>Colletotrichum truncatum species complex</taxon>
    </lineage>
</organism>
<evidence type="ECO:0000313" key="2">
    <source>
        <dbReference type="Proteomes" id="UP000805649"/>
    </source>
</evidence>
<protein>
    <submittedName>
        <fullName evidence="1">Uncharacterized protein</fullName>
    </submittedName>
</protein>